<dbReference type="OrthoDB" id="7438987at2"/>
<reference evidence="5 6" key="1">
    <citation type="submission" date="2016-03" db="EMBL/GenBank/DDBJ databases">
        <title>Niastella vici sp. nov., isolated from farmland soil.</title>
        <authorList>
            <person name="Chen L."/>
            <person name="Wang D."/>
            <person name="Yang S."/>
            <person name="Wang G."/>
        </authorList>
    </citation>
    <scope>NUCLEOTIDE SEQUENCE [LARGE SCALE GENOMIC DNA]</scope>
    <source>
        <strain evidence="5 6">DJ57</strain>
    </source>
</reference>
<protein>
    <submittedName>
        <fullName evidence="5">AAA family ATPase</fullName>
    </submittedName>
</protein>
<dbReference type="Proteomes" id="UP000192796">
    <property type="component" value="Unassembled WGS sequence"/>
</dbReference>
<keyword evidence="6" id="KW-1185">Reference proteome</keyword>
<comment type="caution">
    <text evidence="5">The sequence shown here is derived from an EMBL/GenBank/DDBJ whole genome shotgun (WGS) entry which is preliminary data.</text>
</comment>
<dbReference type="PANTHER" id="PTHR23073">
    <property type="entry name" value="26S PROTEASOME REGULATORY SUBUNIT"/>
    <property type="match status" value="1"/>
</dbReference>
<dbReference type="RefSeq" id="WP_081152678.1">
    <property type="nucleotide sequence ID" value="NZ_LVYD01000060.1"/>
</dbReference>
<dbReference type="InterPro" id="IPR050221">
    <property type="entry name" value="26S_Proteasome_ATPase"/>
</dbReference>
<dbReference type="EMBL" id="LVYD01000060">
    <property type="protein sequence ID" value="OQP60572.1"/>
    <property type="molecule type" value="Genomic_DNA"/>
</dbReference>
<dbReference type="SUPFAM" id="SSF52540">
    <property type="entry name" value="P-loop containing nucleoside triphosphate hydrolases"/>
    <property type="match status" value="1"/>
</dbReference>
<keyword evidence="2" id="KW-0547">Nucleotide-binding</keyword>
<dbReference type="Pfam" id="PF00004">
    <property type="entry name" value="AAA"/>
    <property type="match status" value="1"/>
</dbReference>
<accession>A0A1V9FQG5</accession>
<dbReference type="GO" id="GO:0005524">
    <property type="term" value="F:ATP binding"/>
    <property type="evidence" value="ECO:0007669"/>
    <property type="project" value="UniProtKB-KW"/>
</dbReference>
<proteinExistence type="inferred from homology"/>
<dbReference type="GO" id="GO:0016887">
    <property type="term" value="F:ATP hydrolysis activity"/>
    <property type="evidence" value="ECO:0007669"/>
    <property type="project" value="InterPro"/>
</dbReference>
<dbReference type="STRING" id="1703345.A3860_32680"/>
<comment type="similarity">
    <text evidence="1">Belongs to the AAA ATPase family.</text>
</comment>
<keyword evidence="3" id="KW-0067">ATP-binding</keyword>
<dbReference type="InterPro" id="IPR003959">
    <property type="entry name" value="ATPase_AAA_core"/>
</dbReference>
<organism evidence="5 6">
    <name type="scientific">Niastella vici</name>
    <dbReference type="NCBI Taxonomy" id="1703345"/>
    <lineage>
        <taxon>Bacteria</taxon>
        <taxon>Pseudomonadati</taxon>
        <taxon>Bacteroidota</taxon>
        <taxon>Chitinophagia</taxon>
        <taxon>Chitinophagales</taxon>
        <taxon>Chitinophagaceae</taxon>
        <taxon>Niastella</taxon>
    </lineage>
</organism>
<dbReference type="SMART" id="SM00382">
    <property type="entry name" value="AAA"/>
    <property type="match status" value="1"/>
</dbReference>
<sequence>MNDHSLPAELTFLRQLIQYRIALLQGIEQEQPVFPQPATWELNMVAFAKQHRLEAEAIILLWIALAPHIKAALFDEAIMDALKEPTDLPVMGGVRGKNARSFLPTGDTVLFLLAGENYQHRFRLHQLFDADHFFAKNRILWLEEVPAGEPITSGRLVLSQEYAELFTTGKLTRPHFSASFPAKLMQTELEWDDLVLSEEIMQQVKELEQWIYHGEVLMNDWGMRDRLKKGYRVLFHGAPGTGKTLTASLLGKYTGRDVYRIDLSMVVSKYIGETEKNLEHLFARAEAKNWILFFDEADALFGKRTGVKEAHDKYANQEVSYLLQRVEDFDGLVILASNMKNNIDDAFIRRFNTIIRFTLPAEDDRALIWKKSFPRHIAFSDGMDIPALVKKYELTGGNIINIVQYACLKALEKDRSSISLDDVLNGIKREMHKEGKPFTINGKTVMPVN</sequence>
<dbReference type="Gene3D" id="3.40.50.300">
    <property type="entry name" value="P-loop containing nucleotide triphosphate hydrolases"/>
    <property type="match status" value="1"/>
</dbReference>
<evidence type="ECO:0000313" key="5">
    <source>
        <dbReference type="EMBL" id="OQP60572.1"/>
    </source>
</evidence>
<evidence type="ECO:0000256" key="3">
    <source>
        <dbReference type="ARBA" id="ARBA00022840"/>
    </source>
</evidence>
<dbReference type="CDD" id="cd19481">
    <property type="entry name" value="RecA-like_protease"/>
    <property type="match status" value="1"/>
</dbReference>
<dbReference type="AlphaFoldDB" id="A0A1V9FQG5"/>
<dbReference type="InterPro" id="IPR027417">
    <property type="entry name" value="P-loop_NTPase"/>
</dbReference>
<feature type="domain" description="AAA+ ATPase" evidence="4">
    <location>
        <begin position="229"/>
        <end position="361"/>
    </location>
</feature>
<gene>
    <name evidence="5" type="ORF">A3860_32680</name>
</gene>
<evidence type="ECO:0000256" key="1">
    <source>
        <dbReference type="ARBA" id="ARBA00006914"/>
    </source>
</evidence>
<name>A0A1V9FQG5_9BACT</name>
<dbReference type="InterPro" id="IPR003593">
    <property type="entry name" value="AAA+_ATPase"/>
</dbReference>
<evidence type="ECO:0000256" key="2">
    <source>
        <dbReference type="ARBA" id="ARBA00022741"/>
    </source>
</evidence>
<evidence type="ECO:0000313" key="6">
    <source>
        <dbReference type="Proteomes" id="UP000192796"/>
    </source>
</evidence>
<evidence type="ECO:0000259" key="4">
    <source>
        <dbReference type="SMART" id="SM00382"/>
    </source>
</evidence>